<feature type="repeat" description="PPR" evidence="3">
    <location>
        <begin position="217"/>
        <end position="247"/>
    </location>
</feature>
<feature type="repeat" description="PPR" evidence="3">
    <location>
        <begin position="186"/>
        <end position="216"/>
    </location>
</feature>
<dbReference type="OrthoDB" id="3592703at2759"/>
<feature type="repeat" description="PPR" evidence="3">
    <location>
        <begin position="349"/>
        <end position="383"/>
    </location>
</feature>
<gene>
    <name evidence="4" type="ORF">HPP92_012879</name>
</gene>
<dbReference type="Proteomes" id="UP000636800">
    <property type="component" value="Chromosome 6"/>
</dbReference>
<feature type="repeat" description="PPR" evidence="3">
    <location>
        <begin position="248"/>
        <end position="282"/>
    </location>
</feature>
<keyword evidence="1" id="KW-0677">Repeat</keyword>
<dbReference type="NCBIfam" id="TIGR00756">
    <property type="entry name" value="PPR"/>
    <property type="match status" value="3"/>
</dbReference>
<dbReference type="PANTHER" id="PTHR47926">
    <property type="entry name" value="PENTATRICOPEPTIDE REPEAT-CONTAINING PROTEIN"/>
    <property type="match status" value="1"/>
</dbReference>
<evidence type="ECO:0000313" key="4">
    <source>
        <dbReference type="EMBL" id="KAG0476038.1"/>
    </source>
</evidence>
<dbReference type="Gene3D" id="1.25.40.10">
    <property type="entry name" value="Tetratricopeptide repeat domain"/>
    <property type="match status" value="3"/>
</dbReference>
<reference evidence="4 5" key="1">
    <citation type="journal article" date="2020" name="Nat. Food">
        <title>A phased Vanilla planifolia genome enables genetic improvement of flavour and production.</title>
        <authorList>
            <person name="Hasing T."/>
            <person name="Tang H."/>
            <person name="Brym M."/>
            <person name="Khazi F."/>
            <person name="Huang T."/>
            <person name="Chambers A.H."/>
        </authorList>
    </citation>
    <scope>NUCLEOTIDE SEQUENCE [LARGE SCALE GENOMIC DNA]</scope>
    <source>
        <tissue evidence="4">Leaf</tissue>
    </source>
</reference>
<keyword evidence="5" id="KW-1185">Reference proteome</keyword>
<name>A0A835QQN2_VANPL</name>
<dbReference type="GO" id="GO:0009451">
    <property type="term" value="P:RNA modification"/>
    <property type="evidence" value="ECO:0007669"/>
    <property type="project" value="InterPro"/>
</dbReference>
<dbReference type="Pfam" id="PF13041">
    <property type="entry name" value="PPR_2"/>
    <property type="match status" value="1"/>
</dbReference>
<evidence type="ECO:0000313" key="5">
    <source>
        <dbReference type="Proteomes" id="UP000636800"/>
    </source>
</evidence>
<dbReference type="PROSITE" id="PS51375">
    <property type="entry name" value="PPR"/>
    <property type="match status" value="5"/>
</dbReference>
<evidence type="ECO:0000256" key="3">
    <source>
        <dbReference type="PROSITE-ProRule" id="PRU00708"/>
    </source>
</evidence>
<dbReference type="Pfam" id="PF01535">
    <property type="entry name" value="PPR"/>
    <property type="match status" value="5"/>
</dbReference>
<dbReference type="Pfam" id="PF20431">
    <property type="entry name" value="E_motif"/>
    <property type="match status" value="1"/>
</dbReference>
<dbReference type="FunFam" id="1.25.40.10:FF:000334">
    <property type="entry name" value="Pentatricopeptide repeat-containing protein"/>
    <property type="match status" value="1"/>
</dbReference>
<organism evidence="4 5">
    <name type="scientific">Vanilla planifolia</name>
    <name type="common">Vanilla</name>
    <dbReference type="NCBI Taxonomy" id="51239"/>
    <lineage>
        <taxon>Eukaryota</taxon>
        <taxon>Viridiplantae</taxon>
        <taxon>Streptophyta</taxon>
        <taxon>Embryophyta</taxon>
        <taxon>Tracheophyta</taxon>
        <taxon>Spermatophyta</taxon>
        <taxon>Magnoliopsida</taxon>
        <taxon>Liliopsida</taxon>
        <taxon>Asparagales</taxon>
        <taxon>Orchidaceae</taxon>
        <taxon>Vanilloideae</taxon>
        <taxon>Vanilleae</taxon>
        <taxon>Vanilla</taxon>
    </lineage>
</organism>
<dbReference type="InterPro" id="IPR011990">
    <property type="entry name" value="TPR-like_helical_dom_sf"/>
</dbReference>
<dbReference type="InterPro" id="IPR002885">
    <property type="entry name" value="PPR_rpt"/>
</dbReference>
<dbReference type="InterPro" id="IPR046848">
    <property type="entry name" value="E_motif"/>
</dbReference>
<dbReference type="AlphaFoldDB" id="A0A835QQN2"/>
<evidence type="ECO:0008006" key="6">
    <source>
        <dbReference type="Google" id="ProtNLM"/>
    </source>
</evidence>
<protein>
    <recommendedName>
        <fullName evidence="6">Pentatricopeptide repeat-containing protein</fullName>
    </recommendedName>
</protein>
<dbReference type="EMBL" id="JADCNL010000006">
    <property type="protein sequence ID" value="KAG0476038.1"/>
    <property type="molecule type" value="Genomic_DNA"/>
</dbReference>
<evidence type="ECO:0000256" key="2">
    <source>
        <dbReference type="ARBA" id="ARBA00061659"/>
    </source>
</evidence>
<feature type="repeat" description="PPR" evidence="3">
    <location>
        <begin position="84"/>
        <end position="118"/>
    </location>
</feature>
<proteinExistence type="inferred from homology"/>
<sequence length="530" mass="58200">MAATATGGTLVKKIGLLLHPNLSVSLNTFLSSSELRAAHAHLIVSGSAIGTFAASRLLAVATNITSSGDLYHAHSIFFSIPSPTVFSYNTMIRTFSGSINPLHSIHLYLRMLRSGLFPNRLTFPFLLRSCSNLRLVDPGRSIHCHARKIGLDTDVYVINNAITMYSSCADMVAARLVFEEHREATDVVSWTALITGYSNIGDLDAAHQLFDAAPSRNLVTWNAMLAGYARVRRVLDARRLFNRMPERNAASWSSLVSGFVQAGLFKKALAVFRKMARSGIDANESLLVSAVSACAQLRELDHGRWVHRYIDSLGIEMGLIISTALVHMYGKCGGIKEAIQVFNAMPERNIFTWNSMITGLAMSGAGSQALTLFCKMRLAGVEPNAITFIDLLTACSHNGLVEEGQKLFDEMTRVYRIVPEEEHYGCMVDLLGRAGLIQEALEFIGQMPVNPHPGVWGALSNACRIHGEIELGEAISKRLIELEPDHGGRYVHLSNIYGDARRWEDMAMVRHLLKERRAAKPTGSSSVDAT</sequence>
<dbReference type="GO" id="GO:0003723">
    <property type="term" value="F:RNA binding"/>
    <property type="evidence" value="ECO:0007669"/>
    <property type="project" value="InterPro"/>
</dbReference>
<evidence type="ECO:0000256" key="1">
    <source>
        <dbReference type="ARBA" id="ARBA00022737"/>
    </source>
</evidence>
<comment type="similarity">
    <text evidence="2">Belongs to the PPR family. PCMP-E subfamily.</text>
</comment>
<dbReference type="InterPro" id="IPR046960">
    <property type="entry name" value="PPR_At4g14850-like_plant"/>
</dbReference>
<comment type="caution">
    <text evidence="4">The sequence shown here is derived from an EMBL/GenBank/DDBJ whole genome shotgun (WGS) entry which is preliminary data.</text>
</comment>
<accession>A0A835QQN2</accession>
<dbReference type="PANTHER" id="PTHR47926:SF463">
    <property type="entry name" value="PENTATRICOPEPTIDE REPEAT-CONTAINING PROTEIN"/>
    <property type="match status" value="1"/>
</dbReference>